<dbReference type="GO" id="GO:0007508">
    <property type="term" value="P:larval heart development"/>
    <property type="evidence" value="ECO:0007669"/>
    <property type="project" value="TreeGrafter"/>
</dbReference>
<gene>
    <name evidence="1" type="ORF">llap_312</name>
</gene>
<dbReference type="OrthoDB" id="9401454at2759"/>
<proteinExistence type="predicted"/>
<organism evidence="1 2">
    <name type="scientific">Limosa lapponica baueri</name>
    <dbReference type="NCBI Taxonomy" id="1758121"/>
    <lineage>
        <taxon>Eukaryota</taxon>
        <taxon>Metazoa</taxon>
        <taxon>Chordata</taxon>
        <taxon>Craniata</taxon>
        <taxon>Vertebrata</taxon>
        <taxon>Euteleostomi</taxon>
        <taxon>Archelosauria</taxon>
        <taxon>Archosauria</taxon>
        <taxon>Dinosauria</taxon>
        <taxon>Saurischia</taxon>
        <taxon>Theropoda</taxon>
        <taxon>Coelurosauria</taxon>
        <taxon>Aves</taxon>
        <taxon>Neognathae</taxon>
        <taxon>Neoaves</taxon>
        <taxon>Charadriiformes</taxon>
        <taxon>Scolopacidae</taxon>
        <taxon>Limosa</taxon>
    </lineage>
</organism>
<accession>A0A2I0UTR0</accession>
<evidence type="ECO:0000313" key="2">
    <source>
        <dbReference type="Proteomes" id="UP000233556"/>
    </source>
</evidence>
<dbReference type="PANTHER" id="PTHR33395:SF22">
    <property type="entry name" value="REVERSE TRANSCRIPTASE DOMAIN-CONTAINING PROTEIN"/>
    <property type="match status" value="1"/>
</dbReference>
<sequence length="272" mass="31424">MSGGIKGQLICKGRTADQGEPIDKAFLLQLQEALCSQTLLRLGDSTHPNICWKISSVSCRQSRRLLECIEDNLSQVIDSPTRGDAMLDLLVTNTSELIGEVNIGSRLGCIDHALVEFSVLRDRGQVKSKVRTLTFREAKCQLFRELVDRTLWETFLKDKGAEQSWQVFKDTFHRTQALLIPRRKKSGKESKRLAWLSWDLLVKLKGEKEMHRQWKQGQISWEEYRDAAWLCRDGVRKDKSQLDLNLARVTKNEKGFYRYVSQKRKVKESILL</sequence>
<dbReference type="Proteomes" id="UP000233556">
    <property type="component" value="Unassembled WGS sequence"/>
</dbReference>
<dbReference type="GO" id="GO:0061343">
    <property type="term" value="P:cell adhesion involved in heart morphogenesis"/>
    <property type="evidence" value="ECO:0007669"/>
    <property type="project" value="TreeGrafter"/>
</dbReference>
<dbReference type="GO" id="GO:0031012">
    <property type="term" value="C:extracellular matrix"/>
    <property type="evidence" value="ECO:0007669"/>
    <property type="project" value="TreeGrafter"/>
</dbReference>
<dbReference type="PANTHER" id="PTHR33395">
    <property type="entry name" value="TRANSCRIPTASE, PUTATIVE-RELATED-RELATED"/>
    <property type="match status" value="1"/>
</dbReference>
<name>A0A2I0UTR0_LIMLA</name>
<reference evidence="2" key="2">
    <citation type="submission" date="2017-12" db="EMBL/GenBank/DDBJ databases">
        <title>Genome sequence of the Bar-tailed Godwit (Limosa lapponica baueri).</title>
        <authorList>
            <person name="Lima N.C.B."/>
            <person name="Parody-Merino A.M."/>
            <person name="Battley P.F."/>
            <person name="Fidler A.E."/>
            <person name="Prosdocimi F."/>
        </authorList>
    </citation>
    <scope>NUCLEOTIDE SEQUENCE [LARGE SCALE GENOMIC DNA]</scope>
</reference>
<dbReference type="AlphaFoldDB" id="A0A2I0UTR0"/>
<keyword evidence="2" id="KW-1185">Reference proteome</keyword>
<protein>
    <submittedName>
        <fullName evidence="1">Nedd4-binding protein 2-like 2</fullName>
    </submittedName>
</protein>
<reference evidence="2" key="1">
    <citation type="submission" date="2017-11" db="EMBL/GenBank/DDBJ databases">
        <authorList>
            <person name="Lima N.C."/>
            <person name="Parody-Merino A.M."/>
            <person name="Battley P.F."/>
            <person name="Fidler A.E."/>
            <person name="Prosdocimi F."/>
        </authorList>
    </citation>
    <scope>NUCLEOTIDE SEQUENCE [LARGE SCALE GENOMIC DNA]</scope>
</reference>
<evidence type="ECO:0000313" key="1">
    <source>
        <dbReference type="EMBL" id="PKU49447.1"/>
    </source>
</evidence>
<dbReference type="EMBL" id="KZ505638">
    <property type="protein sequence ID" value="PKU49447.1"/>
    <property type="molecule type" value="Genomic_DNA"/>
</dbReference>